<gene>
    <name evidence="3" type="ORF">OL497_10950</name>
</gene>
<dbReference type="InterPro" id="IPR036291">
    <property type="entry name" value="NAD(P)-bd_dom_sf"/>
</dbReference>
<comment type="similarity">
    <text evidence="1">Belongs to the short-chain dehydrogenases/reductases (SDR) family.</text>
</comment>
<evidence type="ECO:0000256" key="2">
    <source>
        <dbReference type="ARBA" id="ARBA00023002"/>
    </source>
</evidence>
<accession>A0ABT3IKD3</accession>
<reference evidence="3 4" key="1">
    <citation type="submission" date="2022-10" db="EMBL/GenBank/DDBJ databases">
        <title>Chitinophaga nivalis PC15 sp. nov., isolated from Pyeongchang county, South Korea.</title>
        <authorList>
            <person name="Trinh H.N."/>
        </authorList>
    </citation>
    <scope>NUCLEOTIDE SEQUENCE [LARGE SCALE GENOMIC DNA]</scope>
    <source>
        <strain evidence="3 4">PC14</strain>
    </source>
</reference>
<dbReference type="Gene3D" id="3.40.50.720">
    <property type="entry name" value="NAD(P)-binding Rossmann-like Domain"/>
    <property type="match status" value="1"/>
</dbReference>
<name>A0ABT3IKD3_9BACT</name>
<protein>
    <submittedName>
        <fullName evidence="3">Short chain dehydrogenase</fullName>
    </submittedName>
</protein>
<dbReference type="SUPFAM" id="SSF51735">
    <property type="entry name" value="NAD(P)-binding Rossmann-fold domains"/>
    <property type="match status" value="1"/>
</dbReference>
<keyword evidence="2" id="KW-0560">Oxidoreductase</keyword>
<dbReference type="CDD" id="cd11731">
    <property type="entry name" value="Lin1944_like_SDR_c"/>
    <property type="match status" value="1"/>
</dbReference>
<organism evidence="3 4">
    <name type="scientific">Chitinophaga nivalis</name>
    <dbReference type="NCBI Taxonomy" id="2991709"/>
    <lineage>
        <taxon>Bacteria</taxon>
        <taxon>Pseudomonadati</taxon>
        <taxon>Bacteroidota</taxon>
        <taxon>Chitinophagia</taxon>
        <taxon>Chitinophagales</taxon>
        <taxon>Chitinophagaceae</taxon>
        <taxon>Chitinophaga</taxon>
    </lineage>
</organism>
<dbReference type="EMBL" id="JAPDNS010000001">
    <property type="protein sequence ID" value="MCW3484413.1"/>
    <property type="molecule type" value="Genomic_DNA"/>
</dbReference>
<dbReference type="InterPro" id="IPR002347">
    <property type="entry name" value="SDR_fam"/>
</dbReference>
<evidence type="ECO:0000313" key="4">
    <source>
        <dbReference type="Proteomes" id="UP001207742"/>
    </source>
</evidence>
<evidence type="ECO:0000256" key="1">
    <source>
        <dbReference type="ARBA" id="ARBA00006484"/>
    </source>
</evidence>
<dbReference type="PANTHER" id="PTHR43477">
    <property type="entry name" value="DIHYDROANTICAPSIN 7-DEHYDROGENASE"/>
    <property type="match status" value="1"/>
</dbReference>
<sequence>MKIIITGASGAIGKEVSAELGKRHDITGASLRNSVHQLDISSVSSIESFFEKTGPFDALVSAAGDAYWGPLQGLTEAQLRFGIENKLLGQIHLVRIGLNYIRPGGSFTLTSGVLADDPVAGSVNYAIANAGIHGFVTAAAQELPPGIRINAVSPGVTDNTIERNGPNMIGHTPVSIERVVRAYIKSVEGIINGQILRVY</sequence>
<evidence type="ECO:0000313" key="3">
    <source>
        <dbReference type="EMBL" id="MCW3484413.1"/>
    </source>
</evidence>
<dbReference type="PRINTS" id="PR00081">
    <property type="entry name" value="GDHRDH"/>
</dbReference>
<proteinExistence type="inferred from homology"/>
<dbReference type="NCBIfam" id="NF005754">
    <property type="entry name" value="PRK07578.1"/>
    <property type="match status" value="1"/>
</dbReference>
<dbReference type="Pfam" id="PF13561">
    <property type="entry name" value="adh_short_C2"/>
    <property type="match status" value="1"/>
</dbReference>
<dbReference type="InterPro" id="IPR051122">
    <property type="entry name" value="SDR_DHRS6-like"/>
</dbReference>
<keyword evidence="4" id="KW-1185">Reference proteome</keyword>
<dbReference type="PANTHER" id="PTHR43477:SF1">
    <property type="entry name" value="DIHYDROANTICAPSIN 7-DEHYDROGENASE"/>
    <property type="match status" value="1"/>
</dbReference>
<dbReference type="Proteomes" id="UP001207742">
    <property type="component" value="Unassembled WGS sequence"/>
</dbReference>
<dbReference type="RefSeq" id="WP_264730012.1">
    <property type="nucleotide sequence ID" value="NZ_JAPDNR010000001.1"/>
</dbReference>
<comment type="caution">
    <text evidence="3">The sequence shown here is derived from an EMBL/GenBank/DDBJ whole genome shotgun (WGS) entry which is preliminary data.</text>
</comment>